<feature type="transmembrane region" description="Helical" evidence="1">
    <location>
        <begin position="79"/>
        <end position="100"/>
    </location>
</feature>
<dbReference type="Pfam" id="PF12412">
    <property type="entry name" value="DUF3667"/>
    <property type="match status" value="1"/>
</dbReference>
<feature type="transmembrane region" description="Helical" evidence="1">
    <location>
        <begin position="190"/>
        <end position="207"/>
    </location>
</feature>
<gene>
    <name evidence="2" type="ORF">ACFQ1M_06460</name>
</gene>
<proteinExistence type="predicted"/>
<name>A0ABW3CYC6_9FLAO</name>
<evidence type="ECO:0000256" key="1">
    <source>
        <dbReference type="SAM" id="Phobius"/>
    </source>
</evidence>
<dbReference type="EMBL" id="JBHTJH010000004">
    <property type="protein sequence ID" value="MFD0861842.1"/>
    <property type="molecule type" value="Genomic_DNA"/>
</dbReference>
<organism evidence="2 3">
    <name type="scientific">Sungkyunkwania multivorans</name>
    <dbReference type="NCBI Taxonomy" id="1173618"/>
    <lineage>
        <taxon>Bacteria</taxon>
        <taxon>Pseudomonadati</taxon>
        <taxon>Bacteroidota</taxon>
        <taxon>Flavobacteriia</taxon>
        <taxon>Flavobacteriales</taxon>
        <taxon>Flavobacteriaceae</taxon>
        <taxon>Sungkyunkwania</taxon>
    </lineage>
</organism>
<evidence type="ECO:0000313" key="2">
    <source>
        <dbReference type="EMBL" id="MFD0861842.1"/>
    </source>
</evidence>
<dbReference type="InterPro" id="IPR022134">
    <property type="entry name" value="DUF3667"/>
</dbReference>
<keyword evidence="3" id="KW-1185">Reference proteome</keyword>
<feature type="transmembrane region" description="Helical" evidence="1">
    <location>
        <begin position="128"/>
        <end position="148"/>
    </location>
</feature>
<feature type="transmembrane region" description="Helical" evidence="1">
    <location>
        <begin position="219"/>
        <end position="246"/>
    </location>
</feature>
<keyword evidence="1" id="KW-0472">Membrane</keyword>
<comment type="caution">
    <text evidence="2">The sequence shown here is derived from an EMBL/GenBank/DDBJ whole genome shotgun (WGS) entry which is preliminary data.</text>
</comment>
<feature type="transmembrane region" description="Helical" evidence="1">
    <location>
        <begin position="160"/>
        <end position="184"/>
    </location>
</feature>
<keyword evidence="1" id="KW-1133">Transmembrane helix</keyword>
<reference evidence="3" key="1">
    <citation type="journal article" date="2019" name="Int. J. Syst. Evol. Microbiol.">
        <title>The Global Catalogue of Microorganisms (GCM) 10K type strain sequencing project: providing services to taxonomists for standard genome sequencing and annotation.</title>
        <authorList>
            <consortium name="The Broad Institute Genomics Platform"/>
            <consortium name="The Broad Institute Genome Sequencing Center for Infectious Disease"/>
            <person name="Wu L."/>
            <person name="Ma J."/>
        </authorList>
    </citation>
    <scope>NUCLEOTIDE SEQUENCE [LARGE SCALE GENOMIC DNA]</scope>
    <source>
        <strain evidence="3">CCUG 62952</strain>
    </source>
</reference>
<sequence>MNCKNCGDLLIAESDFCHGCGGKIIRNRLTIRNLLAHVGEQFFNVDNTFFKTFSHLITKPEEVIGGYIAGVRKRYINPISYFAIALTLAGIQIFIVRKFFPEAMDLSAMAMKGQEEFQNNWFKLVQEYQSIFVMFYIPIYAIISRLVFIDKKKYNYTEHLVIFLYYTGQLSIMMFIPVMILFALGSDYGSISPFAIVLQIFFAAFYLKRMYVLSFAGIALRTFIFLMLMMAVFIGFAVLGVLLAVVGGLTPEEIQQLPNRMVN</sequence>
<keyword evidence="1" id="KW-0812">Transmembrane</keyword>
<dbReference type="Proteomes" id="UP001596978">
    <property type="component" value="Unassembled WGS sequence"/>
</dbReference>
<protein>
    <submittedName>
        <fullName evidence="2">DUF3667 domain-containing protein</fullName>
    </submittedName>
</protein>
<accession>A0ABW3CYC6</accession>
<evidence type="ECO:0000313" key="3">
    <source>
        <dbReference type="Proteomes" id="UP001596978"/>
    </source>
</evidence>
<dbReference type="RefSeq" id="WP_386405622.1">
    <property type="nucleotide sequence ID" value="NZ_JBHTJH010000004.1"/>
</dbReference>